<dbReference type="InterPro" id="IPR003111">
    <property type="entry name" value="Lon_prtase_N"/>
</dbReference>
<protein>
    <recommendedName>
        <fullName evidence="1">Lon N-terminal domain-containing protein</fullName>
    </recommendedName>
</protein>
<dbReference type="Gene3D" id="2.30.130.40">
    <property type="entry name" value="LON domain-like"/>
    <property type="match status" value="1"/>
</dbReference>
<dbReference type="InterPro" id="IPR015947">
    <property type="entry name" value="PUA-like_sf"/>
</dbReference>
<dbReference type="EMBL" id="DRMJ01000484">
    <property type="protein sequence ID" value="HHL43785.1"/>
    <property type="molecule type" value="Genomic_DNA"/>
</dbReference>
<reference evidence="2" key="1">
    <citation type="journal article" date="2020" name="mSystems">
        <title>Genome- and Community-Level Interaction Insights into Carbon Utilization and Element Cycling Functions of Hydrothermarchaeota in Hydrothermal Sediment.</title>
        <authorList>
            <person name="Zhou Z."/>
            <person name="Liu Y."/>
            <person name="Xu W."/>
            <person name="Pan J."/>
            <person name="Luo Z.H."/>
            <person name="Li M."/>
        </authorList>
    </citation>
    <scope>NUCLEOTIDE SEQUENCE [LARGE SCALE GENOMIC DNA]</scope>
    <source>
        <strain evidence="2">HyVt-485</strain>
    </source>
</reference>
<organism evidence="2">
    <name type="scientific">Hellea balneolensis</name>
    <dbReference type="NCBI Taxonomy" id="287478"/>
    <lineage>
        <taxon>Bacteria</taxon>
        <taxon>Pseudomonadati</taxon>
        <taxon>Pseudomonadota</taxon>
        <taxon>Alphaproteobacteria</taxon>
        <taxon>Maricaulales</taxon>
        <taxon>Robiginitomaculaceae</taxon>
        <taxon>Hellea</taxon>
    </lineage>
</organism>
<accession>A0A7C5R8B7</accession>
<dbReference type="InterPro" id="IPR046336">
    <property type="entry name" value="Lon_prtase_N_sf"/>
</dbReference>
<gene>
    <name evidence="2" type="ORF">ENJ42_09210</name>
</gene>
<comment type="caution">
    <text evidence="2">The sequence shown here is derived from an EMBL/GenBank/DDBJ whole genome shotgun (WGS) entry which is preliminary data.</text>
</comment>
<dbReference type="Pfam" id="PF02190">
    <property type="entry name" value="LON_substr_bdg"/>
    <property type="match status" value="1"/>
</dbReference>
<sequence>MPKTVASVSHLFCSHRCFLSIHLKSLARKTQPETVALFPLSGAVLLPGCDLPLNVFEPRYLNMVDDALKADRLIGMVQPQKGASEKDGFGSLYKTGGLGRIMQFAETEDGRYMIVLKGLRRFTILGHKETSTPYALANVGYEDYPDDENIHDLPDTPEAFGDPNARSALTMAMKAYAKTLGVELDWDALKDIRLKQLVDQAAMISPFDPEDKQSLLEAHSHEERRRLLIGLMHLYSGRGDATVQ</sequence>
<evidence type="ECO:0000259" key="1">
    <source>
        <dbReference type="PROSITE" id="PS51787"/>
    </source>
</evidence>
<dbReference type="PANTHER" id="PTHR46732">
    <property type="entry name" value="ATP-DEPENDENT PROTEASE LA (LON) DOMAIN PROTEIN"/>
    <property type="match status" value="1"/>
</dbReference>
<dbReference type="AlphaFoldDB" id="A0A7C5R8B7"/>
<dbReference type="PROSITE" id="PS51787">
    <property type="entry name" value="LON_N"/>
    <property type="match status" value="1"/>
</dbReference>
<name>A0A7C5R8B7_9PROT</name>
<feature type="domain" description="Lon N-terminal" evidence="1">
    <location>
        <begin position="35"/>
        <end position="236"/>
    </location>
</feature>
<dbReference type="PANTHER" id="PTHR46732:SF8">
    <property type="entry name" value="ATP-DEPENDENT PROTEASE LA (LON) DOMAIN PROTEIN"/>
    <property type="match status" value="1"/>
</dbReference>
<dbReference type="Proteomes" id="UP000885830">
    <property type="component" value="Unassembled WGS sequence"/>
</dbReference>
<proteinExistence type="predicted"/>
<dbReference type="SMART" id="SM00464">
    <property type="entry name" value="LON"/>
    <property type="match status" value="1"/>
</dbReference>
<evidence type="ECO:0000313" key="2">
    <source>
        <dbReference type="EMBL" id="HHL43785.1"/>
    </source>
</evidence>
<dbReference type="SUPFAM" id="SSF88697">
    <property type="entry name" value="PUA domain-like"/>
    <property type="match status" value="1"/>
</dbReference>